<dbReference type="EMBL" id="CCNE01000056">
    <property type="protein sequence ID" value="CDX61179.1"/>
    <property type="molecule type" value="Genomic_DNA"/>
</dbReference>
<dbReference type="Gene3D" id="3.50.30.50">
    <property type="entry name" value="Putative cyclase"/>
    <property type="match status" value="1"/>
</dbReference>
<dbReference type="AlphaFoldDB" id="A0A090D9P9"/>
<dbReference type="SUPFAM" id="SSF102198">
    <property type="entry name" value="Putative cyclase"/>
    <property type="match status" value="1"/>
</dbReference>
<sequence length="123" mass="13196">MVDENSGRQLHHIGDLRFRDGSDVFVLATKANQYFSPVDEGIAAALSDLAVATDTVAGETAIVDGVPQANPGHMKSWLPHDILIVEMLTNLEELTPRSLFLAMPLNIDEGSGSPIRPVAFCPA</sequence>
<evidence type="ECO:0000313" key="4">
    <source>
        <dbReference type="Proteomes" id="UP000046122"/>
    </source>
</evidence>
<gene>
    <name evidence="1" type="ORF">MPL3356_110095</name>
    <name evidence="2" type="ORF">MPL3365_60028</name>
</gene>
<evidence type="ECO:0000313" key="2">
    <source>
        <dbReference type="EMBL" id="CDX61179.1"/>
    </source>
</evidence>
<accession>A0A090D9P9</accession>
<dbReference type="InterPro" id="IPR037175">
    <property type="entry name" value="KFase_sf"/>
</dbReference>
<evidence type="ECO:0000313" key="1">
    <source>
        <dbReference type="EMBL" id="CDX11670.1"/>
    </source>
</evidence>
<reference evidence="1 4" key="2">
    <citation type="submission" date="2014-08" db="EMBL/GenBank/DDBJ databases">
        <authorList>
            <person name="Moulin Lionel"/>
        </authorList>
    </citation>
    <scope>NUCLEOTIDE SEQUENCE [LARGE SCALE GENOMIC DNA]</scope>
</reference>
<organism evidence="1 3">
    <name type="scientific">Mesorhizobium plurifarium</name>
    <dbReference type="NCBI Taxonomy" id="69974"/>
    <lineage>
        <taxon>Bacteria</taxon>
        <taxon>Pseudomonadati</taxon>
        <taxon>Pseudomonadota</taxon>
        <taxon>Alphaproteobacteria</taxon>
        <taxon>Hyphomicrobiales</taxon>
        <taxon>Phyllobacteriaceae</taxon>
        <taxon>Mesorhizobium</taxon>
    </lineage>
</organism>
<dbReference type="Proteomes" id="UP000045285">
    <property type="component" value="Unassembled WGS sequence"/>
</dbReference>
<dbReference type="GO" id="GO:0019441">
    <property type="term" value="P:L-tryptophan catabolic process to kynurenine"/>
    <property type="evidence" value="ECO:0007669"/>
    <property type="project" value="InterPro"/>
</dbReference>
<dbReference type="EMBL" id="CCMZ01000003">
    <property type="protein sequence ID" value="CDX11670.1"/>
    <property type="molecule type" value="Genomic_DNA"/>
</dbReference>
<dbReference type="Proteomes" id="UP000046122">
    <property type="component" value="Unassembled WGS sequence"/>
</dbReference>
<reference evidence="3" key="1">
    <citation type="submission" date="2014-08" db="EMBL/GenBank/DDBJ databases">
        <authorList>
            <person name="Moulin L."/>
        </authorList>
    </citation>
    <scope>NUCLEOTIDE SEQUENCE [LARGE SCALE GENOMIC DNA]</scope>
</reference>
<evidence type="ECO:0000313" key="3">
    <source>
        <dbReference type="Proteomes" id="UP000045285"/>
    </source>
</evidence>
<proteinExistence type="predicted"/>
<evidence type="ECO:0008006" key="5">
    <source>
        <dbReference type="Google" id="ProtNLM"/>
    </source>
</evidence>
<dbReference type="GO" id="GO:0004061">
    <property type="term" value="F:arylformamidase activity"/>
    <property type="evidence" value="ECO:0007669"/>
    <property type="project" value="InterPro"/>
</dbReference>
<protein>
    <recommendedName>
        <fullName evidence="5">Cyclase family protein</fullName>
    </recommendedName>
</protein>
<keyword evidence="3" id="KW-1185">Reference proteome</keyword>
<dbReference type="STRING" id="69974.MPLDJ20_100095"/>
<name>A0A090D9P9_MESPL</name>